<proteinExistence type="predicted"/>
<dbReference type="PANTHER" id="PTHR45649:SF7">
    <property type="entry name" value="CHOLINE TRANSPORT PROTEIN"/>
    <property type="match status" value="1"/>
</dbReference>
<accession>A0AA38R9B6</accession>
<dbReference type="Proteomes" id="UP001174694">
    <property type="component" value="Unassembled WGS sequence"/>
</dbReference>
<feature type="transmembrane region" description="Helical" evidence="7">
    <location>
        <begin position="47"/>
        <end position="66"/>
    </location>
</feature>
<feature type="transmembrane region" description="Helical" evidence="7">
    <location>
        <begin position="245"/>
        <end position="268"/>
    </location>
</feature>
<feature type="transmembrane region" description="Helical" evidence="7">
    <location>
        <begin position="129"/>
        <end position="152"/>
    </location>
</feature>
<dbReference type="GO" id="GO:0015101">
    <property type="term" value="F:organic cation transmembrane transporter activity"/>
    <property type="evidence" value="ECO:0007669"/>
    <property type="project" value="UniProtKB-ARBA"/>
</dbReference>
<keyword evidence="9" id="KW-1185">Reference proteome</keyword>
<evidence type="ECO:0000256" key="2">
    <source>
        <dbReference type="ARBA" id="ARBA00022448"/>
    </source>
</evidence>
<feature type="region of interest" description="Disordered" evidence="6">
    <location>
        <begin position="1"/>
        <end position="21"/>
    </location>
</feature>
<evidence type="ECO:0000313" key="8">
    <source>
        <dbReference type="EMBL" id="KAJ9131248.1"/>
    </source>
</evidence>
<evidence type="ECO:0000313" key="9">
    <source>
        <dbReference type="Proteomes" id="UP001174694"/>
    </source>
</evidence>
<feature type="transmembrane region" description="Helical" evidence="7">
    <location>
        <begin position="280"/>
        <end position="302"/>
    </location>
</feature>
<evidence type="ECO:0000256" key="4">
    <source>
        <dbReference type="ARBA" id="ARBA00022989"/>
    </source>
</evidence>
<feature type="transmembrane region" description="Helical" evidence="7">
    <location>
        <begin position="336"/>
        <end position="358"/>
    </location>
</feature>
<feature type="transmembrane region" description="Helical" evidence="7">
    <location>
        <begin position="81"/>
        <end position="108"/>
    </location>
</feature>
<feature type="transmembrane region" description="Helical" evidence="7">
    <location>
        <begin position="379"/>
        <end position="403"/>
    </location>
</feature>
<dbReference type="EMBL" id="JANBVO010000070">
    <property type="protein sequence ID" value="KAJ9131248.1"/>
    <property type="molecule type" value="Genomic_DNA"/>
</dbReference>
<dbReference type="AlphaFoldDB" id="A0AA38R9B6"/>
<keyword evidence="5 7" id="KW-0472">Membrane</keyword>
<feature type="compositionally biased region" description="Basic and acidic residues" evidence="6">
    <location>
        <begin position="1"/>
        <end position="11"/>
    </location>
</feature>
<evidence type="ECO:0000256" key="6">
    <source>
        <dbReference type="SAM" id="MobiDB-lite"/>
    </source>
</evidence>
<reference evidence="8" key="1">
    <citation type="submission" date="2022-07" db="EMBL/GenBank/DDBJ databases">
        <title>Fungi with potential for degradation of polypropylene.</title>
        <authorList>
            <person name="Gostincar C."/>
        </authorList>
    </citation>
    <scope>NUCLEOTIDE SEQUENCE</scope>
    <source>
        <strain evidence="8">EXF-13308</strain>
    </source>
</reference>
<dbReference type="Pfam" id="PF13520">
    <property type="entry name" value="AA_permease_2"/>
    <property type="match status" value="1"/>
</dbReference>
<dbReference type="FunFam" id="1.20.1740.10:FF:000046">
    <property type="entry name" value="Amino-acid permease, putative"/>
    <property type="match status" value="1"/>
</dbReference>
<sequence>MSTSSDTEKHAGSGIHPTNSHGLGEFVDVDAHKLQEMGYAQDMRRKYSVLSVLGVGFSLTNSWWAVSTAFVTGISSGGSALLVYGTILLFVVSIGVAVSLSELVSALPNAAGQSFWARELAPKAWSRQASYIAGWLVWAGSIFACASVASAVGSGCVGSYALSHPDFAPKPWHTFVAYQVMNIFCSLFNCYGKVLPAVGQACLYTSLVSFIVILIAVPAKAETHTSPKFVFATFINWTGWSSDGMAFIVGLINANWGFSCLDTAVHLAEEIQQPEKMIPIAILGVIGIGFVTSFAFILSMMFSVQSVDDFLSASVPSLELFYQALRNKAGATVLEALVIATGIGCMISCHTWASRLLWSFSRDRGVPLHQLWSRVHPVFEVPLNAHMLNTLITAAVGCIYLGSSTAFNAMVTACIVFPYLSYAIPIAALLIRGRKNIKPGPFWTGRFGFVCNVVALAWILFTFVFYSFPTYLPATGGNMNYVSVIYGILFFIVVTDWFARGKKSYRSSTLQHDDGDHAAVGL</sequence>
<gene>
    <name evidence="8" type="ORF">NKR23_g11811</name>
</gene>
<feature type="transmembrane region" description="Helical" evidence="7">
    <location>
        <begin position="172"/>
        <end position="191"/>
    </location>
</feature>
<evidence type="ECO:0000256" key="5">
    <source>
        <dbReference type="ARBA" id="ARBA00023136"/>
    </source>
</evidence>
<keyword evidence="2" id="KW-0813">Transport</keyword>
<feature type="transmembrane region" description="Helical" evidence="7">
    <location>
        <begin position="480"/>
        <end position="499"/>
    </location>
</feature>
<name>A0AA38R9B6_9PEZI</name>
<feature type="transmembrane region" description="Helical" evidence="7">
    <location>
        <begin position="203"/>
        <end position="221"/>
    </location>
</feature>
<protein>
    <submittedName>
        <fullName evidence="8">Choline transport protein</fullName>
    </submittedName>
</protein>
<evidence type="ECO:0000256" key="7">
    <source>
        <dbReference type="SAM" id="Phobius"/>
    </source>
</evidence>
<dbReference type="InterPro" id="IPR002293">
    <property type="entry name" value="AA/rel_permease1"/>
</dbReference>
<keyword evidence="4 7" id="KW-1133">Transmembrane helix</keyword>
<feature type="transmembrane region" description="Helical" evidence="7">
    <location>
        <begin position="409"/>
        <end position="431"/>
    </location>
</feature>
<dbReference type="Gene3D" id="1.20.1740.10">
    <property type="entry name" value="Amino acid/polyamine transporter I"/>
    <property type="match status" value="1"/>
</dbReference>
<dbReference type="GO" id="GO:0016020">
    <property type="term" value="C:membrane"/>
    <property type="evidence" value="ECO:0007669"/>
    <property type="project" value="UniProtKB-SubCell"/>
</dbReference>
<organism evidence="8 9">
    <name type="scientific">Pleurostoma richardsiae</name>
    <dbReference type="NCBI Taxonomy" id="41990"/>
    <lineage>
        <taxon>Eukaryota</taxon>
        <taxon>Fungi</taxon>
        <taxon>Dikarya</taxon>
        <taxon>Ascomycota</taxon>
        <taxon>Pezizomycotina</taxon>
        <taxon>Sordariomycetes</taxon>
        <taxon>Sordariomycetidae</taxon>
        <taxon>Calosphaeriales</taxon>
        <taxon>Pleurostomataceae</taxon>
        <taxon>Pleurostoma</taxon>
    </lineage>
</organism>
<evidence type="ECO:0000256" key="1">
    <source>
        <dbReference type="ARBA" id="ARBA00004141"/>
    </source>
</evidence>
<keyword evidence="3 7" id="KW-0812">Transmembrane</keyword>
<feature type="transmembrane region" description="Helical" evidence="7">
    <location>
        <begin position="443"/>
        <end position="468"/>
    </location>
</feature>
<comment type="subcellular location">
    <subcellularLocation>
        <location evidence="1">Membrane</location>
        <topology evidence="1">Multi-pass membrane protein</topology>
    </subcellularLocation>
</comment>
<dbReference type="PANTHER" id="PTHR45649">
    <property type="entry name" value="AMINO-ACID PERMEASE BAT1"/>
    <property type="match status" value="1"/>
</dbReference>
<comment type="caution">
    <text evidence="8">The sequence shown here is derived from an EMBL/GenBank/DDBJ whole genome shotgun (WGS) entry which is preliminary data.</text>
</comment>
<evidence type="ECO:0000256" key="3">
    <source>
        <dbReference type="ARBA" id="ARBA00022692"/>
    </source>
</evidence>
<dbReference type="PIRSF" id="PIRSF006060">
    <property type="entry name" value="AA_transporter"/>
    <property type="match status" value="1"/>
</dbReference>